<evidence type="ECO:0000259" key="7">
    <source>
        <dbReference type="SMART" id="SM01083"/>
    </source>
</evidence>
<feature type="compositionally biased region" description="Basic and acidic residues" evidence="6">
    <location>
        <begin position="523"/>
        <end position="535"/>
    </location>
</feature>
<evidence type="ECO:0000256" key="4">
    <source>
        <dbReference type="ARBA" id="ARBA00023002"/>
    </source>
</evidence>
<name>A0A0L0SFF0_ALLM3</name>
<reference evidence="8 9" key="1">
    <citation type="submission" date="2009-11" db="EMBL/GenBank/DDBJ databases">
        <title>Annotation of Allomyces macrogynus ATCC 38327.</title>
        <authorList>
            <consortium name="The Broad Institute Genome Sequencing Platform"/>
            <person name="Russ C."/>
            <person name="Cuomo C."/>
            <person name="Burger G."/>
            <person name="Gray M.W."/>
            <person name="Holland P.W.H."/>
            <person name="King N."/>
            <person name="Lang F.B.F."/>
            <person name="Roger A.J."/>
            <person name="Ruiz-Trillo I."/>
            <person name="Young S.K."/>
            <person name="Zeng Q."/>
            <person name="Gargeya S."/>
            <person name="Fitzgerald M."/>
            <person name="Haas B."/>
            <person name="Abouelleil A."/>
            <person name="Alvarado L."/>
            <person name="Arachchi H.M."/>
            <person name="Berlin A."/>
            <person name="Chapman S.B."/>
            <person name="Gearin G."/>
            <person name="Goldberg J."/>
            <person name="Griggs A."/>
            <person name="Gujja S."/>
            <person name="Hansen M."/>
            <person name="Heiman D."/>
            <person name="Howarth C."/>
            <person name="Larimer J."/>
            <person name="Lui A."/>
            <person name="MacDonald P.J.P."/>
            <person name="McCowen C."/>
            <person name="Montmayeur A."/>
            <person name="Murphy C."/>
            <person name="Neiman D."/>
            <person name="Pearson M."/>
            <person name="Priest M."/>
            <person name="Roberts A."/>
            <person name="Saif S."/>
            <person name="Shea T."/>
            <person name="Sisk P."/>
            <person name="Stolte C."/>
            <person name="Sykes S."/>
            <person name="Wortman J."/>
            <person name="Nusbaum C."/>
            <person name="Birren B."/>
        </authorList>
    </citation>
    <scope>NUCLEOTIDE SEQUENCE [LARGE SCALE GENOMIC DNA]</scope>
    <source>
        <strain evidence="8 9">ATCC 38327</strain>
    </source>
</reference>
<dbReference type="PANTHER" id="PTHR42813">
    <property type="entry name" value="ZINC-TYPE ALCOHOL DEHYDROGENASE-LIKE"/>
    <property type="match status" value="1"/>
</dbReference>
<dbReference type="VEuPathDB" id="FungiDB:AMAG_06849"/>
<dbReference type="Gene3D" id="3.90.180.10">
    <property type="entry name" value="Medium-chain alcohol dehydrogenases, catalytic domain"/>
    <property type="match status" value="1"/>
</dbReference>
<comment type="similarity">
    <text evidence="5">Belongs to the zinc-containing alcohol dehydrogenase family.</text>
</comment>
<sequence>MTTSLVEAVKEVLHIGMPENTPKPAPSGETMRAVVYHGTKDVRVDDMPKPAVTDLTDAIVKITTTTICGSDLHLYHSFIPEMKAGDIIGHEFVGIVESVGDQVTKVKPGDRVCVSAVIACGQCDFCRKKQFSLCDTTNQSKSMNYMYGHRTAGLFGYSHMTGGYAGGQAEYARVPYADINLLHLPESVPDAFAVLIADVLCTAWHAVELAEVKQGDIVAIWGCGPIGLATAMWAHHLGARRVISIDAVPERLAHATALGGEVINYKQDTDVVAKLAELVPGGPDVCIEAAGSRYASSWQHTIQKALYLETDAIDTATQCIRACAKAGRVSLIGDFIGTANQYPIGAQMEKGLTVRGGQLWVQKDWHMVLDKLVNKEIDPSFLITHTMDLEDAPKAYKMFDQKEDGVLKVMLKPKHAGKPAGLGSGDVAPAMTTVFHVYNKDNVARVRRDEAEADEKEHQRQQQVIDADRAARLDKLRSRRRGAATESGDANPVSATVLSNAPPQPEPAKDLSSIQTPSGHFNFFKELEAGTRRDVTGPSTSTNPTERIKSEPKRDPFTTYLDPGKKVRTPWYTQMAISDQTRATGPDAESEKERRERRTRDFYDPIHAMGIRRPPPDPAPKK</sequence>
<keyword evidence="9" id="KW-1185">Reference proteome</keyword>
<feature type="compositionally biased region" description="Polar residues" evidence="6">
    <location>
        <begin position="571"/>
        <end position="583"/>
    </location>
</feature>
<feature type="region of interest" description="Disordered" evidence="6">
    <location>
        <begin position="449"/>
        <end position="622"/>
    </location>
</feature>
<dbReference type="InterPro" id="IPR019339">
    <property type="entry name" value="CIR_N_dom"/>
</dbReference>
<dbReference type="CDD" id="cd08283">
    <property type="entry name" value="FDH_like_1"/>
    <property type="match status" value="1"/>
</dbReference>
<evidence type="ECO:0000313" key="8">
    <source>
        <dbReference type="EMBL" id="KNE61095.1"/>
    </source>
</evidence>
<dbReference type="InterPro" id="IPR013154">
    <property type="entry name" value="ADH-like_N"/>
</dbReference>
<accession>A0A0L0SFF0</accession>
<gene>
    <name evidence="8" type="ORF">AMAG_06849</name>
</gene>
<reference evidence="9" key="2">
    <citation type="submission" date="2009-11" db="EMBL/GenBank/DDBJ databases">
        <title>The Genome Sequence of Allomyces macrogynus strain ATCC 38327.</title>
        <authorList>
            <consortium name="The Broad Institute Genome Sequencing Platform"/>
            <person name="Russ C."/>
            <person name="Cuomo C."/>
            <person name="Shea T."/>
            <person name="Young S.K."/>
            <person name="Zeng Q."/>
            <person name="Koehrsen M."/>
            <person name="Haas B."/>
            <person name="Borodovsky M."/>
            <person name="Guigo R."/>
            <person name="Alvarado L."/>
            <person name="Berlin A."/>
            <person name="Borenstein D."/>
            <person name="Chen Z."/>
            <person name="Engels R."/>
            <person name="Freedman E."/>
            <person name="Gellesch M."/>
            <person name="Goldberg J."/>
            <person name="Griggs A."/>
            <person name="Gujja S."/>
            <person name="Heiman D."/>
            <person name="Hepburn T."/>
            <person name="Howarth C."/>
            <person name="Jen D."/>
            <person name="Larson L."/>
            <person name="Lewis B."/>
            <person name="Mehta T."/>
            <person name="Park D."/>
            <person name="Pearson M."/>
            <person name="Roberts A."/>
            <person name="Saif S."/>
            <person name="Shenoy N."/>
            <person name="Sisk P."/>
            <person name="Stolte C."/>
            <person name="Sykes S."/>
            <person name="Walk T."/>
            <person name="White J."/>
            <person name="Yandava C."/>
            <person name="Burger G."/>
            <person name="Gray M.W."/>
            <person name="Holland P.W.H."/>
            <person name="King N."/>
            <person name="Lang F.B.F."/>
            <person name="Roger A.J."/>
            <person name="Ruiz-Trillo I."/>
            <person name="Lander E."/>
            <person name="Nusbaum C."/>
        </authorList>
    </citation>
    <scope>NUCLEOTIDE SEQUENCE [LARGE SCALE GENOMIC DNA]</scope>
    <source>
        <strain evidence="9">ATCC 38327</strain>
    </source>
</reference>
<evidence type="ECO:0000313" key="9">
    <source>
        <dbReference type="Proteomes" id="UP000054350"/>
    </source>
</evidence>
<feature type="domain" description="CBF1-interacting co-repressor CIR N-terminal" evidence="7">
    <location>
        <begin position="434"/>
        <end position="468"/>
    </location>
</feature>
<keyword evidence="2 5" id="KW-0479">Metal-binding</keyword>
<keyword evidence="3 5" id="KW-0862">Zinc</keyword>
<dbReference type="OMA" id="PHVKNTH"/>
<dbReference type="Pfam" id="PF08240">
    <property type="entry name" value="ADH_N"/>
    <property type="match status" value="1"/>
</dbReference>
<dbReference type="SMART" id="SM01083">
    <property type="entry name" value="Cir_N"/>
    <property type="match status" value="1"/>
</dbReference>
<dbReference type="InterPro" id="IPR002328">
    <property type="entry name" value="ADH_Zn_CS"/>
</dbReference>
<dbReference type="InterPro" id="IPR036291">
    <property type="entry name" value="NAD(P)-bd_dom_sf"/>
</dbReference>
<dbReference type="OrthoDB" id="3941538at2759"/>
<organism evidence="8 9">
    <name type="scientific">Allomyces macrogynus (strain ATCC 38327)</name>
    <name type="common">Allomyces javanicus var. macrogynus</name>
    <dbReference type="NCBI Taxonomy" id="578462"/>
    <lineage>
        <taxon>Eukaryota</taxon>
        <taxon>Fungi</taxon>
        <taxon>Fungi incertae sedis</taxon>
        <taxon>Blastocladiomycota</taxon>
        <taxon>Blastocladiomycetes</taxon>
        <taxon>Blastocladiales</taxon>
        <taxon>Blastocladiaceae</taxon>
        <taxon>Allomyces</taxon>
    </lineage>
</organism>
<dbReference type="InterPro" id="IPR013149">
    <property type="entry name" value="ADH-like_C"/>
</dbReference>
<dbReference type="Proteomes" id="UP000054350">
    <property type="component" value="Unassembled WGS sequence"/>
</dbReference>
<dbReference type="STRING" id="578462.A0A0L0SFF0"/>
<dbReference type="AlphaFoldDB" id="A0A0L0SFF0"/>
<dbReference type="EMBL" id="GG745337">
    <property type="protein sequence ID" value="KNE61095.1"/>
    <property type="molecule type" value="Genomic_DNA"/>
</dbReference>
<protein>
    <recommendedName>
        <fullName evidence="7">CBF1-interacting co-repressor CIR N-terminal domain-containing protein</fullName>
    </recommendedName>
</protein>
<dbReference type="SUPFAM" id="SSF51735">
    <property type="entry name" value="NAD(P)-binding Rossmann-fold domains"/>
    <property type="match status" value="1"/>
</dbReference>
<dbReference type="InterPro" id="IPR011032">
    <property type="entry name" value="GroES-like_sf"/>
</dbReference>
<dbReference type="SUPFAM" id="SSF50129">
    <property type="entry name" value="GroES-like"/>
    <property type="match status" value="1"/>
</dbReference>
<feature type="compositionally biased region" description="Basic and acidic residues" evidence="6">
    <location>
        <begin position="546"/>
        <end position="556"/>
    </location>
</feature>
<dbReference type="GO" id="GO:0008270">
    <property type="term" value="F:zinc ion binding"/>
    <property type="evidence" value="ECO:0007669"/>
    <property type="project" value="InterPro"/>
</dbReference>
<feature type="compositionally biased region" description="Basic and acidic residues" evidence="6">
    <location>
        <begin position="449"/>
        <end position="476"/>
    </location>
</feature>
<evidence type="ECO:0000256" key="2">
    <source>
        <dbReference type="ARBA" id="ARBA00022723"/>
    </source>
</evidence>
<feature type="compositionally biased region" description="Basic and acidic residues" evidence="6">
    <location>
        <begin position="589"/>
        <end position="604"/>
    </location>
</feature>
<evidence type="ECO:0000256" key="3">
    <source>
        <dbReference type="ARBA" id="ARBA00022833"/>
    </source>
</evidence>
<dbReference type="PANTHER" id="PTHR42813:SF1">
    <property type="entry name" value="DEHYDROGENASE, PUTATIVE (AFU_ORTHOLOGUE AFUA_5G03930)-RELATED"/>
    <property type="match status" value="1"/>
</dbReference>
<proteinExistence type="inferred from homology"/>
<evidence type="ECO:0000256" key="6">
    <source>
        <dbReference type="SAM" id="MobiDB-lite"/>
    </source>
</evidence>
<keyword evidence="4" id="KW-0560">Oxidoreductase</keyword>
<dbReference type="Gene3D" id="3.40.50.720">
    <property type="entry name" value="NAD(P)-binding Rossmann-like Domain"/>
    <property type="match status" value="1"/>
</dbReference>
<dbReference type="PROSITE" id="PS00059">
    <property type="entry name" value="ADH_ZINC"/>
    <property type="match status" value="1"/>
</dbReference>
<dbReference type="GO" id="GO:0016491">
    <property type="term" value="F:oxidoreductase activity"/>
    <property type="evidence" value="ECO:0007669"/>
    <property type="project" value="UniProtKB-KW"/>
</dbReference>
<evidence type="ECO:0000256" key="5">
    <source>
        <dbReference type="RuleBase" id="RU361277"/>
    </source>
</evidence>
<comment type="cofactor">
    <cofactor evidence="1 5">
        <name>Zn(2+)</name>
        <dbReference type="ChEBI" id="CHEBI:29105"/>
    </cofactor>
</comment>
<dbReference type="eggNOG" id="KOG0024">
    <property type="taxonomic scope" value="Eukaryota"/>
</dbReference>
<dbReference type="Pfam" id="PF00107">
    <property type="entry name" value="ADH_zinc_N"/>
    <property type="match status" value="1"/>
</dbReference>
<evidence type="ECO:0000256" key="1">
    <source>
        <dbReference type="ARBA" id="ARBA00001947"/>
    </source>
</evidence>